<protein>
    <submittedName>
        <fullName evidence="2">Uncharacterized protein</fullName>
    </submittedName>
</protein>
<gene>
    <name evidence="2" type="ORF">TNCT_406401</name>
</gene>
<reference evidence="2" key="1">
    <citation type="submission" date="2020-07" db="EMBL/GenBank/DDBJ databases">
        <title>Multicomponent nature underlies the extraordinary mechanical properties of spider dragline silk.</title>
        <authorList>
            <person name="Kono N."/>
            <person name="Nakamura H."/>
            <person name="Mori M."/>
            <person name="Yoshida Y."/>
            <person name="Ohtoshi R."/>
            <person name="Malay A.D."/>
            <person name="Moran D.A.P."/>
            <person name="Tomita M."/>
            <person name="Numata K."/>
            <person name="Arakawa K."/>
        </authorList>
    </citation>
    <scope>NUCLEOTIDE SEQUENCE</scope>
</reference>
<dbReference type="Proteomes" id="UP000887116">
    <property type="component" value="Unassembled WGS sequence"/>
</dbReference>
<evidence type="ECO:0000313" key="2">
    <source>
        <dbReference type="EMBL" id="GFQ75099.1"/>
    </source>
</evidence>
<keyword evidence="1" id="KW-1133">Transmembrane helix</keyword>
<evidence type="ECO:0000256" key="1">
    <source>
        <dbReference type="SAM" id="Phobius"/>
    </source>
</evidence>
<dbReference type="EMBL" id="BMAO01021516">
    <property type="protein sequence ID" value="GFQ75099.1"/>
    <property type="molecule type" value="Genomic_DNA"/>
</dbReference>
<dbReference type="OrthoDB" id="10574728at2759"/>
<sequence>MLWCIYQISFNWDIHYLVPLLVHVPCILFLFLDRLFQHKQTTTYHTYILDAKNSFGHIENVLRVQEWINNLDLEHNLPDYIEEENGDGAIDSPVSDNKILDNTESANKLLVEAVVKPKTLKQLTPFKNSTTPSEEKTGHFYQIYQKILWRILQRSPVPMKKEKH</sequence>
<keyword evidence="1" id="KW-0472">Membrane</keyword>
<evidence type="ECO:0000313" key="3">
    <source>
        <dbReference type="Proteomes" id="UP000887116"/>
    </source>
</evidence>
<accession>A0A8X6GWG0</accession>
<proteinExistence type="predicted"/>
<feature type="transmembrane region" description="Helical" evidence="1">
    <location>
        <begin position="14"/>
        <end position="32"/>
    </location>
</feature>
<keyword evidence="3" id="KW-1185">Reference proteome</keyword>
<comment type="caution">
    <text evidence="2">The sequence shown here is derived from an EMBL/GenBank/DDBJ whole genome shotgun (WGS) entry which is preliminary data.</text>
</comment>
<organism evidence="2 3">
    <name type="scientific">Trichonephila clavata</name>
    <name type="common">Joro spider</name>
    <name type="synonym">Nephila clavata</name>
    <dbReference type="NCBI Taxonomy" id="2740835"/>
    <lineage>
        <taxon>Eukaryota</taxon>
        <taxon>Metazoa</taxon>
        <taxon>Ecdysozoa</taxon>
        <taxon>Arthropoda</taxon>
        <taxon>Chelicerata</taxon>
        <taxon>Arachnida</taxon>
        <taxon>Araneae</taxon>
        <taxon>Araneomorphae</taxon>
        <taxon>Entelegynae</taxon>
        <taxon>Araneoidea</taxon>
        <taxon>Nephilidae</taxon>
        <taxon>Trichonephila</taxon>
    </lineage>
</organism>
<name>A0A8X6GWG0_TRICU</name>
<dbReference type="AlphaFoldDB" id="A0A8X6GWG0"/>
<keyword evidence="1" id="KW-0812">Transmembrane</keyword>